<dbReference type="SUPFAM" id="SSF51246">
    <property type="entry name" value="Rudiment single hybrid motif"/>
    <property type="match status" value="1"/>
</dbReference>
<dbReference type="FunFam" id="2.60.40.830:FF:000001">
    <property type="entry name" value="Cytochrome f"/>
    <property type="match status" value="1"/>
</dbReference>
<dbReference type="GeneID" id="27215768"/>
<accession>A0A141SDC0</accession>
<dbReference type="PANTHER" id="PTHR33288:SF10">
    <property type="entry name" value="CYTOCHROME F"/>
    <property type="match status" value="1"/>
</dbReference>
<feature type="transmembrane region" description="Helical" evidence="17">
    <location>
        <begin position="15"/>
        <end position="31"/>
    </location>
</feature>
<proteinExistence type="inferred from homology"/>
<evidence type="ECO:0000256" key="8">
    <source>
        <dbReference type="ARBA" id="ARBA00022723"/>
    </source>
</evidence>
<sequence>MTYNHLKNFIKQKNLYNYIIIVVSCIILNFIDSLPANAFPVYAQQGYENPREATGRIVCANCHLAQKSVEIETPQAVLPNTVFETTVKIPYDINTQQILGNGNKGPLNVGAVLILPEGFKLAPKNLLSKEQQEKNKFVYIQPYSTVQENILVVGPLPGDKNQEISFPILSPDPSKDKSIHFLKYPIYVGGNRGRGQIYPTGDKSNNNVITSSSNGKVLNISRLNQGGYKITIEKSNGETYIENIPTGLDLSIQEGSNIITNQNLTQDPNNGGFGQNETEIVLQSPARIQGMIVFFCLVTLSQIFFVLKKKQWEKVQAAEMNF</sequence>
<feature type="binding site" description="axial binding residue" evidence="17 18">
    <location>
        <position position="39"/>
    </location>
    <ligand>
        <name>heme</name>
        <dbReference type="ChEBI" id="CHEBI:30413"/>
    </ligand>
    <ligandPart>
        <name>Fe</name>
        <dbReference type="ChEBI" id="CHEBI:18248"/>
    </ligandPart>
</feature>
<protein>
    <recommendedName>
        <fullName evidence="3 17">Cytochrome f</fullName>
    </recommendedName>
</protein>
<dbReference type="GO" id="GO:0009055">
    <property type="term" value="F:electron transfer activity"/>
    <property type="evidence" value="ECO:0007669"/>
    <property type="project" value="UniProtKB-UniRule"/>
</dbReference>
<evidence type="ECO:0000256" key="16">
    <source>
        <dbReference type="ARBA" id="ARBA00046266"/>
    </source>
</evidence>
<dbReference type="EMBL" id="KT266786">
    <property type="protein sequence ID" value="AMK96288.1"/>
    <property type="molecule type" value="Genomic_DNA"/>
</dbReference>
<keyword evidence="5 17" id="KW-0602">Photosynthesis</keyword>
<feature type="domain" description="Cytochrome f large" evidence="19">
    <location>
        <begin position="39"/>
        <end position="193"/>
    </location>
</feature>
<dbReference type="InterPro" id="IPR011054">
    <property type="entry name" value="Rudment_hybrid_motif"/>
</dbReference>
<geneLocation type="plastid" evidence="20"/>
<evidence type="ECO:0000256" key="9">
    <source>
        <dbReference type="ARBA" id="ARBA00022729"/>
    </source>
</evidence>
<dbReference type="PANTHER" id="PTHR33288">
    <property type="match status" value="1"/>
</dbReference>
<organism evidence="20">
    <name type="scientific">Gelidium elegans</name>
    <name type="common">Red alga</name>
    <dbReference type="NCBI Taxonomy" id="37200"/>
    <lineage>
        <taxon>Eukaryota</taxon>
        <taxon>Rhodophyta</taxon>
        <taxon>Florideophyceae</taxon>
        <taxon>Rhodymeniophycidae</taxon>
        <taxon>Gelidiales</taxon>
        <taxon>Gelidiaceae</taxon>
        <taxon>Gelidium</taxon>
    </lineage>
</organism>
<comment type="subunit">
    <text evidence="15 17">The 4 large subunits of the cytochrome b6-f complex are cytochrome b6, subunit IV (17 kDa polypeptide, PetD), cytochrome f and the Rieske protein, while the 4 small subunits are PetG, PetL, PetM and PetN. The complex functions as a dimer.</text>
</comment>
<dbReference type="PROSITE" id="PS51257">
    <property type="entry name" value="PROKAR_LIPOPROTEIN"/>
    <property type="match status" value="1"/>
</dbReference>
<dbReference type="InterPro" id="IPR024094">
    <property type="entry name" value="Cyt_f_lg_dom"/>
</dbReference>
<dbReference type="Gene3D" id="1.20.5.700">
    <property type="entry name" value="Single helix bin"/>
    <property type="match status" value="1"/>
</dbReference>
<evidence type="ECO:0000256" key="4">
    <source>
        <dbReference type="ARBA" id="ARBA00022448"/>
    </source>
</evidence>
<evidence type="ECO:0000256" key="1">
    <source>
        <dbReference type="ARBA" id="ARBA00003068"/>
    </source>
</evidence>
<dbReference type="SUPFAM" id="SSF49441">
    <property type="entry name" value="Cytochrome f, large domain"/>
    <property type="match status" value="1"/>
</dbReference>
<comment type="caution">
    <text evidence="17">Lacks conserved residue(s) required for the propagation of feature annotation.</text>
</comment>
<evidence type="ECO:0000256" key="12">
    <source>
        <dbReference type="ARBA" id="ARBA00023004"/>
    </source>
</evidence>
<dbReference type="HAMAP" id="MF_00610">
    <property type="entry name" value="Cytb6_f_cytF"/>
    <property type="match status" value="1"/>
</dbReference>
<gene>
    <name evidence="17 20" type="primary">petA</name>
    <name evidence="20" type="ORF">Gele_026</name>
</gene>
<dbReference type="Gene3D" id="2.60.40.830">
    <property type="entry name" value="Cytochrome f large domain"/>
    <property type="match status" value="1"/>
</dbReference>
<feature type="transmembrane region" description="Helical" evidence="17">
    <location>
        <begin position="288"/>
        <end position="307"/>
    </location>
</feature>
<feature type="binding site" description="axial binding residue" evidence="17 18">
    <location>
        <position position="63"/>
    </location>
    <ligand>
        <name>heme</name>
        <dbReference type="ChEBI" id="CHEBI:30413"/>
    </ligand>
    <ligandPart>
        <name>Fe</name>
        <dbReference type="ChEBI" id="CHEBI:18248"/>
    </ligandPart>
</feature>
<keyword evidence="8 17" id="KW-0479">Metal-binding</keyword>
<dbReference type="GO" id="GO:0015979">
    <property type="term" value="P:photosynthesis"/>
    <property type="evidence" value="ECO:0007669"/>
    <property type="project" value="UniProtKB-UniRule"/>
</dbReference>
<evidence type="ECO:0000256" key="6">
    <source>
        <dbReference type="ARBA" id="ARBA00022617"/>
    </source>
</evidence>
<feature type="binding site" description="covalent" evidence="17 18">
    <location>
        <position position="62"/>
    </location>
    <ligand>
        <name>heme</name>
        <dbReference type="ChEBI" id="CHEBI:30413"/>
    </ligand>
</feature>
<keyword evidence="13 17" id="KW-0793">Thylakoid</keyword>
<dbReference type="InterPro" id="IPR002325">
    <property type="entry name" value="Cyt_f"/>
</dbReference>
<reference evidence="20" key="1">
    <citation type="submission" date="2015-07" db="EMBL/GenBank/DDBJ databases">
        <title>Reconstructing the complex evolutionary history of mobile plasmids in red algal genomes.</title>
        <authorList>
            <person name="Lee J."/>
            <person name="Kim K.M."/>
            <person name="Yang E.C."/>
            <person name="Miller K.A."/>
            <person name="Boo S.M."/>
            <person name="Bhattacharya D."/>
            <person name="Yoon H.S."/>
        </authorList>
    </citation>
    <scope>NUCLEOTIDE SEQUENCE</scope>
</reference>
<dbReference type="PRINTS" id="PR00610">
    <property type="entry name" value="CYTOCHROMEF"/>
</dbReference>
<dbReference type="Pfam" id="PF01333">
    <property type="entry name" value="Apocytochr_F_C"/>
    <property type="match status" value="1"/>
</dbReference>
<keyword evidence="11 17" id="KW-1133">Transmembrane helix</keyword>
<dbReference type="RefSeq" id="YP_009244046.1">
    <property type="nucleotide sequence ID" value="NC_029858.1"/>
</dbReference>
<dbReference type="Gene3D" id="2.40.50.100">
    <property type="match status" value="1"/>
</dbReference>
<comment type="cofactor">
    <cofactor evidence="17 18">
        <name>heme</name>
        <dbReference type="ChEBI" id="CHEBI:30413"/>
    </cofactor>
    <text evidence="17 18">Binds 1 heme group covalently.</text>
</comment>
<dbReference type="GO" id="GO:0055035">
    <property type="term" value="C:plastid thylakoid membrane"/>
    <property type="evidence" value="ECO:0007669"/>
    <property type="project" value="UniProtKB-SubCell"/>
</dbReference>
<dbReference type="AlphaFoldDB" id="A0A141SDC0"/>
<keyword evidence="20" id="KW-0934">Plastid</keyword>
<dbReference type="GO" id="GO:0005506">
    <property type="term" value="F:iron ion binding"/>
    <property type="evidence" value="ECO:0007669"/>
    <property type="project" value="InterPro"/>
</dbReference>
<dbReference type="InterPro" id="IPR036826">
    <property type="entry name" value="Cyt_f_lg_dom_sf"/>
</dbReference>
<keyword evidence="14 17" id="KW-0472">Membrane</keyword>
<evidence type="ECO:0000256" key="11">
    <source>
        <dbReference type="ARBA" id="ARBA00022989"/>
    </source>
</evidence>
<evidence type="ECO:0000256" key="10">
    <source>
        <dbReference type="ARBA" id="ARBA00022982"/>
    </source>
</evidence>
<keyword evidence="12 17" id="KW-0408">Iron</keyword>
<comment type="similarity">
    <text evidence="2 17">Belongs to the cytochrome f family.</text>
</comment>
<evidence type="ECO:0000256" key="15">
    <source>
        <dbReference type="ARBA" id="ARBA00025834"/>
    </source>
</evidence>
<keyword evidence="4 17" id="KW-0813">Transport</keyword>
<keyword evidence="6 17" id="KW-0349">Heme</keyword>
<evidence type="ECO:0000313" key="20">
    <source>
        <dbReference type="EMBL" id="AMK96288.1"/>
    </source>
</evidence>
<evidence type="ECO:0000256" key="2">
    <source>
        <dbReference type="ARBA" id="ARBA00008923"/>
    </source>
</evidence>
<evidence type="ECO:0000259" key="19">
    <source>
        <dbReference type="Pfam" id="PF16639"/>
    </source>
</evidence>
<dbReference type="GO" id="GO:0020037">
    <property type="term" value="F:heme binding"/>
    <property type="evidence" value="ECO:0007669"/>
    <property type="project" value="InterPro"/>
</dbReference>
<evidence type="ECO:0000256" key="17">
    <source>
        <dbReference type="HAMAP-Rule" id="MF_00610"/>
    </source>
</evidence>
<keyword evidence="10 17" id="KW-0249">Electron transport</keyword>
<keyword evidence="9 17" id="KW-0732">Signal</keyword>
<dbReference type="InterPro" id="IPR024058">
    <property type="entry name" value="Cyt-f_TM"/>
</dbReference>
<comment type="function">
    <text evidence="1 17">Component of the cytochrome b6-f complex, which mediates electron transfer between photosystem II (PSII) and photosystem I (PSI), cyclic electron flow around PSI, and state transitions.</text>
</comment>
<evidence type="ECO:0000256" key="13">
    <source>
        <dbReference type="ARBA" id="ARBA00023078"/>
    </source>
</evidence>
<evidence type="ECO:0000256" key="3">
    <source>
        <dbReference type="ARBA" id="ARBA00013528"/>
    </source>
</evidence>
<evidence type="ECO:0000256" key="14">
    <source>
        <dbReference type="ARBA" id="ARBA00023136"/>
    </source>
</evidence>
<dbReference type="SUPFAM" id="SSF103431">
    <property type="entry name" value="Cytochrome f subunit of the cytochrome b6f complex, transmembrane anchor"/>
    <property type="match status" value="1"/>
</dbReference>
<keyword evidence="7 17" id="KW-0812">Transmembrane</keyword>
<comment type="subcellular location">
    <subcellularLocation>
        <location evidence="17">Cellular thylakoid membrane</location>
        <topology evidence="17">Single-pass membrane protein</topology>
    </subcellularLocation>
    <subcellularLocation>
        <location evidence="16">Plastid thylakoid membrane</location>
        <topology evidence="16">Single-pass membrane protein</topology>
    </subcellularLocation>
</comment>
<feature type="binding site" description="covalent" evidence="17 18">
    <location>
        <position position="59"/>
    </location>
    <ligand>
        <name>heme</name>
        <dbReference type="ChEBI" id="CHEBI:30413"/>
    </ligand>
</feature>
<name>A0A141SDC0_GELEL</name>
<dbReference type="PROSITE" id="PS51010">
    <property type="entry name" value="CYTF"/>
    <property type="match status" value="1"/>
</dbReference>
<evidence type="ECO:0000256" key="5">
    <source>
        <dbReference type="ARBA" id="ARBA00022531"/>
    </source>
</evidence>
<dbReference type="Pfam" id="PF16639">
    <property type="entry name" value="Apocytochr_F_N"/>
    <property type="match status" value="1"/>
</dbReference>
<evidence type="ECO:0000256" key="7">
    <source>
        <dbReference type="ARBA" id="ARBA00022692"/>
    </source>
</evidence>
<evidence type="ECO:0000256" key="18">
    <source>
        <dbReference type="PIRSR" id="PIRSR602325-50"/>
    </source>
</evidence>